<accession>A0A554SBJ0</accession>
<gene>
    <name evidence="1" type="ORF">FNM00_08910</name>
</gene>
<organism evidence="1 2">
    <name type="scientific">Aeromicrobium piscarium</name>
    <dbReference type="NCBI Taxonomy" id="2590901"/>
    <lineage>
        <taxon>Bacteria</taxon>
        <taxon>Bacillati</taxon>
        <taxon>Actinomycetota</taxon>
        <taxon>Actinomycetes</taxon>
        <taxon>Propionibacteriales</taxon>
        <taxon>Nocardioidaceae</taxon>
        <taxon>Aeromicrobium</taxon>
    </lineage>
</organism>
<keyword evidence="2" id="KW-1185">Reference proteome</keyword>
<reference evidence="1 2" key="1">
    <citation type="submission" date="2019-07" db="EMBL/GenBank/DDBJ databases">
        <authorList>
            <person name="Zhao L.H."/>
        </authorList>
    </citation>
    <scope>NUCLEOTIDE SEQUENCE [LARGE SCALE GENOMIC DNA]</scope>
    <source>
        <strain evidence="1 2">Co35</strain>
    </source>
</reference>
<evidence type="ECO:0000313" key="2">
    <source>
        <dbReference type="Proteomes" id="UP000316988"/>
    </source>
</evidence>
<dbReference type="RefSeq" id="WP_143913079.1">
    <property type="nucleotide sequence ID" value="NZ_VLNT01000005.1"/>
</dbReference>
<proteinExistence type="predicted"/>
<comment type="caution">
    <text evidence="1">The sequence shown here is derived from an EMBL/GenBank/DDBJ whole genome shotgun (WGS) entry which is preliminary data.</text>
</comment>
<dbReference type="OrthoDB" id="9892236at2"/>
<dbReference type="AlphaFoldDB" id="A0A554SBJ0"/>
<name>A0A554SBJ0_9ACTN</name>
<protein>
    <submittedName>
        <fullName evidence="1">Uncharacterized protein</fullName>
    </submittedName>
</protein>
<dbReference type="EMBL" id="VLNT01000005">
    <property type="protein sequence ID" value="TSD63711.1"/>
    <property type="molecule type" value="Genomic_DNA"/>
</dbReference>
<dbReference type="Proteomes" id="UP000316988">
    <property type="component" value="Unassembled WGS sequence"/>
</dbReference>
<sequence length="89" mass="9797">MSINIGDPALSMQLGAARVADARHEIAAHTIALRASLFGDDEQSTREHYRYDADTRRILAALDRLEAALDRSALAQPFLPDDRLSRHAG</sequence>
<evidence type="ECO:0000313" key="1">
    <source>
        <dbReference type="EMBL" id="TSD63711.1"/>
    </source>
</evidence>